<dbReference type="InterPro" id="IPR015424">
    <property type="entry name" value="PyrdxlP-dep_Trfase"/>
</dbReference>
<comment type="similarity">
    <text evidence="2 4">Belongs to the class-III pyridoxal-phosphate-dependent aminotransferase family.</text>
</comment>
<gene>
    <name evidence="5" type="ORF">BT63DRAFT_368517</name>
</gene>
<dbReference type="GO" id="GO:0005829">
    <property type="term" value="C:cytosol"/>
    <property type="evidence" value="ECO:0007669"/>
    <property type="project" value="TreeGrafter"/>
</dbReference>
<evidence type="ECO:0000313" key="5">
    <source>
        <dbReference type="EMBL" id="KAF2672652.1"/>
    </source>
</evidence>
<evidence type="ECO:0000256" key="2">
    <source>
        <dbReference type="ARBA" id="ARBA00008954"/>
    </source>
</evidence>
<dbReference type="PANTHER" id="PTHR43094">
    <property type="entry name" value="AMINOTRANSFERASE"/>
    <property type="match status" value="1"/>
</dbReference>
<dbReference type="GO" id="GO:0030170">
    <property type="term" value="F:pyridoxal phosphate binding"/>
    <property type="evidence" value="ECO:0007669"/>
    <property type="project" value="InterPro"/>
</dbReference>
<dbReference type="CDD" id="cd00610">
    <property type="entry name" value="OAT_like"/>
    <property type="match status" value="1"/>
</dbReference>
<dbReference type="Proteomes" id="UP000799302">
    <property type="component" value="Unassembled WGS sequence"/>
</dbReference>
<dbReference type="InterPro" id="IPR015422">
    <property type="entry name" value="PyrdxlP-dep_Trfase_small"/>
</dbReference>
<dbReference type="InterPro" id="IPR005814">
    <property type="entry name" value="Aminotrans_3"/>
</dbReference>
<evidence type="ECO:0000256" key="4">
    <source>
        <dbReference type="RuleBase" id="RU003560"/>
    </source>
</evidence>
<keyword evidence="3 4" id="KW-0663">Pyridoxal phosphate</keyword>
<sequence length="364" mass="38700">MKPGDANSSSPIPSALLHRNLNINPHIVSSASGSYVTMSTGQRILDATCGAAVSCLGHGNARVQAAMAAQLDQVAYCLTLMFGTAAAEELAHEVIAGTGGEMSRLYVVCSGSEAMDAAMKMARQYFLELPEPQPQRTRFIAREQSYHGTTLGPLGLGGHTMRRKPFEPLLSSNCSRVSACYAYRGMKEGESEEQYVVRLAEELDAEFQRVGPETVCAFVAEPVVGAALGCVPCVPGYFKAMKEVCDRYGALLVMDEIMCGMGRSGTLHAWQDPAVGVVPDIQTVGKGLGGGFAPVAGVLASKKVMSVFEKGTGAFVHGQTYQGHPLSCSAALAVQKEMKEKNLVSNVAELGVLFEKLLKEKVIK</sequence>
<keyword evidence="5" id="KW-0808">Transferase</keyword>
<protein>
    <submittedName>
        <fullName evidence="5">PLP-dependent transferase</fullName>
    </submittedName>
</protein>
<dbReference type="InterPro" id="IPR015421">
    <property type="entry name" value="PyrdxlP-dep_Trfase_major"/>
</dbReference>
<organism evidence="5 6">
    <name type="scientific">Microthyrium microscopicum</name>
    <dbReference type="NCBI Taxonomy" id="703497"/>
    <lineage>
        <taxon>Eukaryota</taxon>
        <taxon>Fungi</taxon>
        <taxon>Dikarya</taxon>
        <taxon>Ascomycota</taxon>
        <taxon>Pezizomycotina</taxon>
        <taxon>Dothideomycetes</taxon>
        <taxon>Dothideomycetes incertae sedis</taxon>
        <taxon>Microthyriales</taxon>
        <taxon>Microthyriaceae</taxon>
        <taxon>Microthyrium</taxon>
    </lineage>
</organism>
<evidence type="ECO:0000256" key="3">
    <source>
        <dbReference type="ARBA" id="ARBA00022898"/>
    </source>
</evidence>
<dbReference type="OrthoDB" id="5419315at2759"/>
<proteinExistence type="inferred from homology"/>
<dbReference type="EMBL" id="MU004231">
    <property type="protein sequence ID" value="KAF2672652.1"/>
    <property type="molecule type" value="Genomic_DNA"/>
</dbReference>
<dbReference type="FunFam" id="3.40.640.10:FF:000004">
    <property type="entry name" value="Acetylornithine aminotransferase"/>
    <property type="match status" value="1"/>
</dbReference>
<evidence type="ECO:0000256" key="1">
    <source>
        <dbReference type="ARBA" id="ARBA00001933"/>
    </source>
</evidence>
<dbReference type="PIRSF" id="PIRSF000521">
    <property type="entry name" value="Transaminase_4ab_Lys_Orn"/>
    <property type="match status" value="1"/>
</dbReference>
<accession>A0A6A6UKB0</accession>
<dbReference type="AlphaFoldDB" id="A0A6A6UKB0"/>
<keyword evidence="6" id="KW-1185">Reference proteome</keyword>
<dbReference type="Pfam" id="PF00202">
    <property type="entry name" value="Aminotran_3"/>
    <property type="match status" value="1"/>
</dbReference>
<dbReference type="Gene3D" id="3.40.640.10">
    <property type="entry name" value="Type I PLP-dependent aspartate aminotransferase-like (Major domain)"/>
    <property type="match status" value="1"/>
</dbReference>
<dbReference type="SUPFAM" id="SSF53383">
    <property type="entry name" value="PLP-dependent transferases"/>
    <property type="match status" value="1"/>
</dbReference>
<dbReference type="GO" id="GO:0008483">
    <property type="term" value="F:transaminase activity"/>
    <property type="evidence" value="ECO:0007669"/>
    <property type="project" value="InterPro"/>
</dbReference>
<comment type="cofactor">
    <cofactor evidence="1">
        <name>pyridoxal 5'-phosphate</name>
        <dbReference type="ChEBI" id="CHEBI:597326"/>
    </cofactor>
</comment>
<evidence type="ECO:0000313" key="6">
    <source>
        <dbReference type="Proteomes" id="UP000799302"/>
    </source>
</evidence>
<name>A0A6A6UKB0_9PEZI</name>
<dbReference type="Gene3D" id="3.90.1150.10">
    <property type="entry name" value="Aspartate Aminotransferase, domain 1"/>
    <property type="match status" value="1"/>
</dbReference>
<reference evidence="5" key="1">
    <citation type="journal article" date="2020" name="Stud. Mycol.">
        <title>101 Dothideomycetes genomes: a test case for predicting lifestyles and emergence of pathogens.</title>
        <authorList>
            <person name="Haridas S."/>
            <person name="Albert R."/>
            <person name="Binder M."/>
            <person name="Bloem J."/>
            <person name="Labutti K."/>
            <person name="Salamov A."/>
            <person name="Andreopoulos B."/>
            <person name="Baker S."/>
            <person name="Barry K."/>
            <person name="Bills G."/>
            <person name="Bluhm B."/>
            <person name="Cannon C."/>
            <person name="Castanera R."/>
            <person name="Culley D."/>
            <person name="Daum C."/>
            <person name="Ezra D."/>
            <person name="Gonzalez J."/>
            <person name="Henrissat B."/>
            <person name="Kuo A."/>
            <person name="Liang C."/>
            <person name="Lipzen A."/>
            <person name="Lutzoni F."/>
            <person name="Magnuson J."/>
            <person name="Mondo S."/>
            <person name="Nolan M."/>
            <person name="Ohm R."/>
            <person name="Pangilinan J."/>
            <person name="Park H.-J."/>
            <person name="Ramirez L."/>
            <person name="Alfaro M."/>
            <person name="Sun H."/>
            <person name="Tritt A."/>
            <person name="Yoshinaga Y."/>
            <person name="Zwiers L.-H."/>
            <person name="Turgeon B."/>
            <person name="Goodwin S."/>
            <person name="Spatafora J."/>
            <person name="Crous P."/>
            <person name="Grigoriev I."/>
        </authorList>
    </citation>
    <scope>NUCLEOTIDE SEQUENCE</scope>
    <source>
        <strain evidence="5">CBS 115976</strain>
    </source>
</reference>
<dbReference type="PANTHER" id="PTHR43094:SF1">
    <property type="entry name" value="AMINOTRANSFERASE CLASS-III"/>
    <property type="match status" value="1"/>
</dbReference>